<sequence length="438" mass="51419">MARSILKAAEKLKKIMAEKAKRPRVKYARPLMPCEKCGRMVRVARMKLHLKIHDGYKPHVCEVCGRGFANKSSLKVHSRFNHLGVPKPFMCSTCGHMCSNKKTLEIHEMTHTDARPFSCSICDKTYRSKGNLKKHKRSHTGEKPYTCTVCSKSYSHRYLHLPNNFPRYRCEFCQQKFCRVLAFERHRATHTAKKQCNECGKMIHAKGFQDHLKLHSGIKSHLCELCGRAFVFRSSLNSHIRLNHRGEERTKPLKKFVCSTCGHTVSSKERLGIHERIHTDERPFECKYCDKKFREKGTLVRHIRTHTGERPYECNICGKSYRSSFRRRKRVKIDYRCEYCGKEFCQGRILAYEKHLTTHTGIPAAIRCTQPDCEFTYSDLTQLKVFLIAHEKLHTRETPHECNFCELRFHSTYLLQIHLRTHQPSQLKNKRNRKPIEK</sequence>
<dbReference type="KEGG" id="dpx:DAPPUDRAFT_200959"/>
<feature type="domain" description="C2H2-type" evidence="12">
    <location>
        <begin position="168"/>
        <end position="195"/>
    </location>
</feature>
<evidence type="ECO:0000256" key="2">
    <source>
        <dbReference type="ARBA" id="ARBA00006991"/>
    </source>
</evidence>
<comment type="subcellular location">
    <subcellularLocation>
        <location evidence="1">Nucleus</location>
    </subcellularLocation>
</comment>
<keyword evidence="14" id="KW-1185">Reference proteome</keyword>
<gene>
    <name evidence="13" type="ORF">DAPPUDRAFT_200959</name>
</gene>
<evidence type="ECO:0000256" key="11">
    <source>
        <dbReference type="PROSITE-ProRule" id="PRU00042"/>
    </source>
</evidence>
<dbReference type="OrthoDB" id="6371686at2759"/>
<dbReference type="FunFam" id="3.30.160.60:FF:000502">
    <property type="entry name" value="Zinc finger protein 710"/>
    <property type="match status" value="1"/>
</dbReference>
<dbReference type="FunFam" id="3.30.160.60:FF:000702">
    <property type="entry name" value="Transcription factor E4F1 isoform 1"/>
    <property type="match status" value="1"/>
</dbReference>
<evidence type="ECO:0000256" key="1">
    <source>
        <dbReference type="ARBA" id="ARBA00004123"/>
    </source>
</evidence>
<evidence type="ECO:0000256" key="7">
    <source>
        <dbReference type="ARBA" id="ARBA00023015"/>
    </source>
</evidence>
<feature type="domain" description="C2H2-type" evidence="12">
    <location>
        <begin position="335"/>
        <end position="364"/>
    </location>
</feature>
<dbReference type="AlphaFoldDB" id="E9H6S0"/>
<dbReference type="PROSITE" id="PS50157">
    <property type="entry name" value="ZINC_FINGER_C2H2_2"/>
    <property type="match status" value="9"/>
</dbReference>
<evidence type="ECO:0000313" key="13">
    <source>
        <dbReference type="EMBL" id="EFX72586.1"/>
    </source>
</evidence>
<dbReference type="GO" id="GO:0005654">
    <property type="term" value="C:nucleoplasm"/>
    <property type="evidence" value="ECO:0000318"/>
    <property type="project" value="GO_Central"/>
</dbReference>
<dbReference type="GO" id="GO:0001227">
    <property type="term" value="F:DNA-binding transcription repressor activity, RNA polymerase II-specific"/>
    <property type="evidence" value="ECO:0000318"/>
    <property type="project" value="GO_Central"/>
</dbReference>
<keyword evidence="8" id="KW-0238">DNA-binding</keyword>
<dbReference type="FunFam" id="3.30.160.60:FF:000446">
    <property type="entry name" value="Zinc finger protein"/>
    <property type="match status" value="1"/>
</dbReference>
<evidence type="ECO:0000313" key="14">
    <source>
        <dbReference type="Proteomes" id="UP000000305"/>
    </source>
</evidence>
<organism evidence="13 14">
    <name type="scientific">Daphnia pulex</name>
    <name type="common">Water flea</name>
    <dbReference type="NCBI Taxonomy" id="6669"/>
    <lineage>
        <taxon>Eukaryota</taxon>
        <taxon>Metazoa</taxon>
        <taxon>Ecdysozoa</taxon>
        <taxon>Arthropoda</taxon>
        <taxon>Crustacea</taxon>
        <taxon>Branchiopoda</taxon>
        <taxon>Diplostraca</taxon>
        <taxon>Cladocera</taxon>
        <taxon>Anomopoda</taxon>
        <taxon>Daphniidae</taxon>
        <taxon>Daphnia</taxon>
    </lineage>
</organism>
<feature type="domain" description="C2H2-type" evidence="12">
    <location>
        <begin position="284"/>
        <end position="311"/>
    </location>
</feature>
<dbReference type="PANTHER" id="PTHR24379:SF121">
    <property type="entry name" value="C2H2-TYPE DOMAIN-CONTAINING PROTEIN"/>
    <property type="match status" value="1"/>
</dbReference>
<dbReference type="SUPFAM" id="SSF57667">
    <property type="entry name" value="beta-beta-alpha zinc fingers"/>
    <property type="match status" value="7"/>
</dbReference>
<keyword evidence="9" id="KW-0804">Transcription</keyword>
<evidence type="ECO:0000256" key="5">
    <source>
        <dbReference type="ARBA" id="ARBA00022771"/>
    </source>
</evidence>
<dbReference type="PhylomeDB" id="E9H6S0"/>
<evidence type="ECO:0000256" key="4">
    <source>
        <dbReference type="ARBA" id="ARBA00022737"/>
    </source>
</evidence>
<keyword evidence="6" id="KW-0862">Zinc</keyword>
<name>E9H6S0_DAPPU</name>
<dbReference type="EMBL" id="GL732598">
    <property type="protein sequence ID" value="EFX72586.1"/>
    <property type="molecule type" value="Genomic_DNA"/>
</dbReference>
<feature type="domain" description="C2H2-type" evidence="12">
    <location>
        <begin position="89"/>
        <end position="116"/>
    </location>
</feature>
<reference evidence="13 14" key="1">
    <citation type="journal article" date="2011" name="Science">
        <title>The ecoresponsive genome of Daphnia pulex.</title>
        <authorList>
            <person name="Colbourne J.K."/>
            <person name="Pfrender M.E."/>
            <person name="Gilbert D."/>
            <person name="Thomas W.K."/>
            <person name="Tucker A."/>
            <person name="Oakley T.H."/>
            <person name="Tokishita S."/>
            <person name="Aerts A."/>
            <person name="Arnold G.J."/>
            <person name="Basu M.K."/>
            <person name="Bauer D.J."/>
            <person name="Caceres C.E."/>
            <person name="Carmel L."/>
            <person name="Casola C."/>
            <person name="Choi J.H."/>
            <person name="Detter J.C."/>
            <person name="Dong Q."/>
            <person name="Dusheyko S."/>
            <person name="Eads B.D."/>
            <person name="Frohlich T."/>
            <person name="Geiler-Samerotte K.A."/>
            <person name="Gerlach D."/>
            <person name="Hatcher P."/>
            <person name="Jogdeo S."/>
            <person name="Krijgsveld J."/>
            <person name="Kriventseva E.V."/>
            <person name="Kultz D."/>
            <person name="Laforsch C."/>
            <person name="Lindquist E."/>
            <person name="Lopez J."/>
            <person name="Manak J.R."/>
            <person name="Muller J."/>
            <person name="Pangilinan J."/>
            <person name="Patwardhan R.P."/>
            <person name="Pitluck S."/>
            <person name="Pritham E.J."/>
            <person name="Rechtsteiner A."/>
            <person name="Rho M."/>
            <person name="Rogozin I.B."/>
            <person name="Sakarya O."/>
            <person name="Salamov A."/>
            <person name="Schaack S."/>
            <person name="Shapiro H."/>
            <person name="Shiga Y."/>
            <person name="Skalitzky C."/>
            <person name="Smith Z."/>
            <person name="Souvorov A."/>
            <person name="Sung W."/>
            <person name="Tang Z."/>
            <person name="Tsuchiya D."/>
            <person name="Tu H."/>
            <person name="Vos H."/>
            <person name="Wang M."/>
            <person name="Wolf Y.I."/>
            <person name="Yamagata H."/>
            <person name="Yamada T."/>
            <person name="Ye Y."/>
            <person name="Shaw J.R."/>
            <person name="Andrews J."/>
            <person name="Crease T.J."/>
            <person name="Tang H."/>
            <person name="Lucas S.M."/>
            <person name="Robertson H.M."/>
            <person name="Bork P."/>
            <person name="Koonin E.V."/>
            <person name="Zdobnov E.M."/>
            <person name="Grigoriev I.V."/>
            <person name="Lynch M."/>
            <person name="Boore J.L."/>
        </authorList>
    </citation>
    <scope>NUCLEOTIDE SEQUENCE [LARGE SCALE GENOMIC DNA]</scope>
</reference>
<evidence type="ECO:0000256" key="8">
    <source>
        <dbReference type="ARBA" id="ARBA00023125"/>
    </source>
</evidence>
<dbReference type="FunFam" id="3.30.160.60:FF:000744">
    <property type="entry name" value="zinc finger E-box-binding homeobox 1"/>
    <property type="match status" value="1"/>
</dbReference>
<feature type="domain" description="C2H2-type" evidence="12">
    <location>
        <begin position="256"/>
        <end position="283"/>
    </location>
</feature>
<dbReference type="OMA" id="XAANEKA"/>
<feature type="domain" description="C2H2-type" evidence="12">
    <location>
        <begin position="59"/>
        <end position="87"/>
    </location>
</feature>
<feature type="domain" description="C2H2-type" evidence="12">
    <location>
        <begin position="117"/>
        <end position="144"/>
    </location>
</feature>
<feature type="domain" description="C2H2-type" evidence="12">
    <location>
        <begin position="400"/>
        <end position="427"/>
    </location>
</feature>
<comment type="similarity">
    <text evidence="2">Belongs to the krueppel C2H2-type zinc-finger protein family.</text>
</comment>
<dbReference type="eggNOG" id="KOG1721">
    <property type="taxonomic scope" value="Eukaryota"/>
</dbReference>
<proteinExistence type="inferred from homology"/>
<evidence type="ECO:0000256" key="3">
    <source>
        <dbReference type="ARBA" id="ARBA00022723"/>
    </source>
</evidence>
<dbReference type="InterPro" id="IPR013087">
    <property type="entry name" value="Znf_C2H2_type"/>
</dbReference>
<accession>E9H6S0</accession>
<dbReference type="InterPro" id="IPR036236">
    <property type="entry name" value="Znf_C2H2_sf"/>
</dbReference>
<keyword evidence="4" id="KW-0677">Repeat</keyword>
<dbReference type="GO" id="GO:0000978">
    <property type="term" value="F:RNA polymerase II cis-regulatory region sequence-specific DNA binding"/>
    <property type="evidence" value="ECO:0000318"/>
    <property type="project" value="GO_Central"/>
</dbReference>
<feature type="domain" description="C2H2-type" evidence="12">
    <location>
        <begin position="221"/>
        <end position="249"/>
    </location>
</feature>
<dbReference type="GO" id="GO:0008270">
    <property type="term" value="F:zinc ion binding"/>
    <property type="evidence" value="ECO:0007669"/>
    <property type="project" value="UniProtKB-KW"/>
</dbReference>
<dbReference type="GO" id="GO:0006357">
    <property type="term" value="P:regulation of transcription by RNA polymerase II"/>
    <property type="evidence" value="ECO:0000318"/>
    <property type="project" value="GO_Central"/>
</dbReference>
<dbReference type="Proteomes" id="UP000000305">
    <property type="component" value="Unassembled WGS sequence"/>
</dbReference>
<evidence type="ECO:0000259" key="12">
    <source>
        <dbReference type="PROSITE" id="PS50157"/>
    </source>
</evidence>
<dbReference type="PROSITE" id="PS00028">
    <property type="entry name" value="ZINC_FINGER_C2H2_1"/>
    <property type="match status" value="8"/>
</dbReference>
<dbReference type="InParanoid" id="E9H6S0"/>
<dbReference type="FunFam" id="3.30.160.60:FF:004153">
    <property type="match status" value="1"/>
</dbReference>
<dbReference type="Gene3D" id="3.30.160.60">
    <property type="entry name" value="Classic Zinc Finger"/>
    <property type="match status" value="9"/>
</dbReference>
<keyword evidence="5 11" id="KW-0863">Zinc-finger</keyword>
<dbReference type="FunFam" id="3.30.160.60:FF:001370">
    <property type="entry name" value="Zinc finger protein"/>
    <property type="match status" value="1"/>
</dbReference>
<keyword evidence="3" id="KW-0479">Metal-binding</keyword>
<keyword evidence="10" id="KW-0539">Nucleus</keyword>
<keyword evidence="7" id="KW-0805">Transcription regulation</keyword>
<dbReference type="Pfam" id="PF00096">
    <property type="entry name" value="zf-C2H2"/>
    <property type="match status" value="4"/>
</dbReference>
<dbReference type="HOGENOM" id="CLU_002678_44_0_1"/>
<dbReference type="PANTHER" id="PTHR24379">
    <property type="entry name" value="KRAB AND ZINC FINGER DOMAIN-CONTAINING"/>
    <property type="match status" value="1"/>
</dbReference>
<dbReference type="SMART" id="SM00355">
    <property type="entry name" value="ZnF_C2H2"/>
    <property type="match status" value="13"/>
</dbReference>
<evidence type="ECO:0000256" key="10">
    <source>
        <dbReference type="ARBA" id="ARBA00023242"/>
    </source>
</evidence>
<evidence type="ECO:0000256" key="6">
    <source>
        <dbReference type="ARBA" id="ARBA00022833"/>
    </source>
</evidence>
<evidence type="ECO:0000256" key="9">
    <source>
        <dbReference type="ARBA" id="ARBA00023163"/>
    </source>
</evidence>
<protein>
    <recommendedName>
        <fullName evidence="12">C2H2-type domain-containing protein</fullName>
    </recommendedName>
</protein>